<dbReference type="Proteomes" id="UP001189143">
    <property type="component" value="Unassembled WGS sequence"/>
</dbReference>
<reference evidence="1" key="1">
    <citation type="submission" date="2022-10" db="EMBL/GenBank/DDBJ databases">
        <authorList>
            <person name="Aires J."/>
            <person name="Mesa V."/>
        </authorList>
    </citation>
    <scope>NUCLEOTIDE SEQUENCE</scope>
    <source>
        <strain evidence="1">Clostridium neonatale JD116</strain>
    </source>
</reference>
<dbReference type="EMBL" id="CAMTCP010000009">
    <property type="protein sequence ID" value="CAI3538759.1"/>
    <property type="molecule type" value="Genomic_DNA"/>
</dbReference>
<name>A0AAD1YB58_9CLOT</name>
<comment type="caution">
    <text evidence="1">The sequence shown here is derived from an EMBL/GenBank/DDBJ whole genome shotgun (WGS) entry which is preliminary data.</text>
</comment>
<evidence type="ECO:0000313" key="2">
    <source>
        <dbReference type="Proteomes" id="UP001189143"/>
    </source>
</evidence>
<gene>
    <name evidence="1" type="ORF">CNEO2_1080011</name>
</gene>
<proteinExistence type="predicted"/>
<accession>A0AAD1YB58</accession>
<protein>
    <submittedName>
        <fullName evidence="1">Uncharacterized protein</fullName>
    </submittedName>
</protein>
<evidence type="ECO:0000313" key="1">
    <source>
        <dbReference type="EMBL" id="CAI3538759.1"/>
    </source>
</evidence>
<sequence length="56" mass="6722">MGRIIQAIYNIADRRQAARIQHKVQKKREQGSKKNFMELIEEELQKELSIEPIREE</sequence>
<organism evidence="1 2">
    <name type="scientific">Clostridium neonatale</name>
    <dbReference type="NCBI Taxonomy" id="137838"/>
    <lineage>
        <taxon>Bacteria</taxon>
        <taxon>Bacillati</taxon>
        <taxon>Bacillota</taxon>
        <taxon>Clostridia</taxon>
        <taxon>Eubacteriales</taxon>
        <taxon>Clostridiaceae</taxon>
        <taxon>Clostridium</taxon>
    </lineage>
</organism>
<dbReference type="RefSeq" id="WP_317048937.1">
    <property type="nucleotide sequence ID" value="NZ_CAMRXC010000266.1"/>
</dbReference>
<dbReference type="AlphaFoldDB" id="A0AAD1YB58"/>